<feature type="domain" description="HTH cro/C1-type" evidence="1">
    <location>
        <begin position="33"/>
        <end position="82"/>
    </location>
</feature>
<dbReference type="RefSeq" id="WP_122191517.1">
    <property type="nucleotide sequence ID" value="NZ_RFFH01000021.1"/>
</dbReference>
<dbReference type="InterPro" id="IPR001387">
    <property type="entry name" value="Cro/C1-type_HTH"/>
</dbReference>
<dbReference type="Proteomes" id="UP000279275">
    <property type="component" value="Unassembled WGS sequence"/>
</dbReference>
<comment type="caution">
    <text evidence="2">The sequence shown here is derived from an EMBL/GenBank/DDBJ whole genome shotgun (WGS) entry which is preliminary data.</text>
</comment>
<proteinExistence type="predicted"/>
<dbReference type="OrthoDB" id="4528318at2"/>
<gene>
    <name evidence="2" type="ORF">EBN03_29915</name>
</gene>
<sequence>MDAPGTPTLGQYLTTLRHREERRRHEVGLLLPSRKFSREKAAGEAHITASYLTKLERDEAGRVDIDILRLLTKSYHADDAEWRYVCDLAGYAAPYATLAGLEPTMDMPALEVFQDAVTDIMRSEMHEATNDTVAFYTPQRRLIAANRAYFETHPTHKPGIYLLEWCFTSAAKEEMVNWHEAVAWGVAWHRGIMGRYGHTTWAQESHRRLWQFPEFQQMWEANEVGYSLAIAAEQIVRVGDRQFSLVMENWQMQHDLPIIRTRCKLKPLT</sequence>
<name>A0A3M2KU08_9NOCA</name>
<evidence type="ECO:0000259" key="1">
    <source>
        <dbReference type="PROSITE" id="PS50943"/>
    </source>
</evidence>
<reference evidence="2 3" key="1">
    <citation type="submission" date="2018-10" db="EMBL/GenBank/DDBJ databases">
        <title>Isolation from cow dung.</title>
        <authorList>
            <person name="Ling L."/>
        </authorList>
    </citation>
    <scope>NUCLEOTIDE SEQUENCE [LARGE SCALE GENOMIC DNA]</scope>
    <source>
        <strain evidence="2 3">NEAU-LL90</strain>
    </source>
</reference>
<dbReference type="PANTHER" id="PTHR35010">
    <property type="entry name" value="BLL4672 PROTEIN-RELATED"/>
    <property type="match status" value="1"/>
</dbReference>
<keyword evidence="3" id="KW-1185">Reference proteome</keyword>
<dbReference type="PROSITE" id="PS50943">
    <property type="entry name" value="HTH_CROC1"/>
    <property type="match status" value="1"/>
</dbReference>
<dbReference type="InterPro" id="IPR041413">
    <property type="entry name" value="MLTR_LBD"/>
</dbReference>
<evidence type="ECO:0000313" key="2">
    <source>
        <dbReference type="EMBL" id="RMI28444.1"/>
    </source>
</evidence>
<protein>
    <recommendedName>
        <fullName evidence="1">HTH cro/C1-type domain-containing protein</fullName>
    </recommendedName>
</protein>
<evidence type="ECO:0000313" key="3">
    <source>
        <dbReference type="Proteomes" id="UP000279275"/>
    </source>
</evidence>
<accession>A0A3M2KU08</accession>
<dbReference type="Pfam" id="PF17765">
    <property type="entry name" value="MLTR_LBD"/>
    <property type="match status" value="1"/>
</dbReference>
<dbReference type="EMBL" id="RFFH01000021">
    <property type="protein sequence ID" value="RMI28444.1"/>
    <property type="molecule type" value="Genomic_DNA"/>
</dbReference>
<dbReference type="Gene3D" id="3.30.450.180">
    <property type="match status" value="1"/>
</dbReference>
<dbReference type="AlphaFoldDB" id="A0A3M2KU08"/>
<organism evidence="2 3">
    <name type="scientific">Nocardia stercoris</name>
    <dbReference type="NCBI Taxonomy" id="2483361"/>
    <lineage>
        <taxon>Bacteria</taxon>
        <taxon>Bacillati</taxon>
        <taxon>Actinomycetota</taxon>
        <taxon>Actinomycetes</taxon>
        <taxon>Mycobacteriales</taxon>
        <taxon>Nocardiaceae</taxon>
        <taxon>Nocardia</taxon>
    </lineage>
</organism>